<dbReference type="PANTHER" id="PTHR46082:SF6">
    <property type="entry name" value="AAA+ ATPASE DOMAIN-CONTAINING PROTEIN-RELATED"/>
    <property type="match status" value="1"/>
</dbReference>
<feature type="binding site" evidence="3">
    <location>
        <position position="108"/>
    </location>
    <ligand>
        <name>ATP</name>
        <dbReference type="ChEBI" id="CHEBI:30616"/>
    </ligand>
</feature>
<gene>
    <name evidence="5" type="ORF">SAMN06297280_0086</name>
</gene>
<dbReference type="GO" id="GO:0004674">
    <property type="term" value="F:protein serine/threonine kinase activity"/>
    <property type="evidence" value="ECO:0007669"/>
    <property type="project" value="UniProtKB-KW"/>
</dbReference>
<dbReference type="PROSITE" id="PS50011">
    <property type="entry name" value="PROTEIN_KINASE_DOM"/>
    <property type="match status" value="1"/>
</dbReference>
<dbReference type="PROSITE" id="PS00108">
    <property type="entry name" value="PROTEIN_KINASE_ST"/>
    <property type="match status" value="1"/>
</dbReference>
<keyword evidence="5" id="KW-0418">Kinase</keyword>
<protein>
    <submittedName>
        <fullName evidence="5">Serine/threonine protein kinase</fullName>
    </submittedName>
</protein>
<dbReference type="InterPro" id="IPR017441">
    <property type="entry name" value="Protein_kinase_ATP_BS"/>
</dbReference>
<dbReference type="InterPro" id="IPR000719">
    <property type="entry name" value="Prot_kinase_dom"/>
</dbReference>
<accession>A0A285JJ95</accession>
<keyword evidence="2 3" id="KW-0067">ATP-binding</keyword>
<evidence type="ECO:0000313" key="6">
    <source>
        <dbReference type="Proteomes" id="UP000219353"/>
    </source>
</evidence>
<evidence type="ECO:0000256" key="1">
    <source>
        <dbReference type="ARBA" id="ARBA00022741"/>
    </source>
</evidence>
<dbReference type="InterPro" id="IPR019734">
    <property type="entry name" value="TPR_rpt"/>
</dbReference>
<proteinExistence type="predicted"/>
<dbReference type="InterPro" id="IPR053137">
    <property type="entry name" value="NLR-like"/>
</dbReference>
<dbReference type="InterPro" id="IPR008271">
    <property type="entry name" value="Ser/Thr_kinase_AS"/>
</dbReference>
<dbReference type="GO" id="GO:0005524">
    <property type="term" value="F:ATP binding"/>
    <property type="evidence" value="ECO:0007669"/>
    <property type="project" value="UniProtKB-UniRule"/>
</dbReference>
<dbReference type="Gene3D" id="3.30.200.20">
    <property type="entry name" value="Phosphorylase Kinase, domain 1"/>
    <property type="match status" value="1"/>
</dbReference>
<dbReference type="Gene3D" id="1.25.40.10">
    <property type="entry name" value="Tetratricopeptide repeat domain"/>
    <property type="match status" value="2"/>
</dbReference>
<dbReference type="CDD" id="cd14014">
    <property type="entry name" value="STKc_PknB_like"/>
    <property type="match status" value="1"/>
</dbReference>
<dbReference type="Pfam" id="PF13374">
    <property type="entry name" value="TPR_10"/>
    <property type="match status" value="2"/>
</dbReference>
<dbReference type="PANTHER" id="PTHR46082">
    <property type="entry name" value="ATP/GTP-BINDING PROTEIN-RELATED"/>
    <property type="match status" value="1"/>
</dbReference>
<dbReference type="SMART" id="SM00220">
    <property type="entry name" value="S_TKc"/>
    <property type="match status" value="1"/>
</dbReference>
<keyword evidence="1 3" id="KW-0547">Nucleotide-binding</keyword>
<keyword evidence="6" id="KW-1185">Reference proteome</keyword>
<dbReference type="Proteomes" id="UP000219353">
    <property type="component" value="Unassembled WGS sequence"/>
</dbReference>
<organism evidence="5 6">
    <name type="scientific">Arsukibacterium tuosuense</name>
    <dbReference type="NCBI Taxonomy" id="1323745"/>
    <lineage>
        <taxon>Bacteria</taxon>
        <taxon>Pseudomonadati</taxon>
        <taxon>Pseudomonadota</taxon>
        <taxon>Gammaproteobacteria</taxon>
        <taxon>Chromatiales</taxon>
        <taxon>Chromatiaceae</taxon>
        <taxon>Arsukibacterium</taxon>
    </lineage>
</organism>
<dbReference type="SUPFAM" id="SSF56112">
    <property type="entry name" value="Protein kinase-like (PK-like)"/>
    <property type="match status" value="1"/>
</dbReference>
<evidence type="ECO:0000256" key="2">
    <source>
        <dbReference type="ARBA" id="ARBA00022840"/>
    </source>
</evidence>
<dbReference type="AlphaFoldDB" id="A0A285JJ95"/>
<feature type="domain" description="Protein kinase" evidence="4">
    <location>
        <begin position="77"/>
        <end position="385"/>
    </location>
</feature>
<evidence type="ECO:0000313" key="5">
    <source>
        <dbReference type="EMBL" id="SNY60410.1"/>
    </source>
</evidence>
<sequence length="821" mass="92211">MWLRIEQIYYQATELPAAERNSFIKQQSSGDTELYRALQQLLASDGQTIQLQDMLSAEATSLLRSQQDLTGMTLGQYKLVHQLGRGGMGTVYLAERADKQFEKQVAVKVIGTTLFNPVLLHAFKTERQILADLEHAAISRLLDGGTTRDGMPYLVMEYVKGEPIDKYCAARLLSLTARLQLFVKVMAAVAFAHQKMVVHCDLKPSNILIDQHGEPKLLDFGIARLLNRATSTDATTATEQLGLTLNFASPEQKQGKALSALSDVYALGLVLQLLVAKSASSDVHWIIRRALQQEPANRYQSVTAFADDIKRFLGKHPIQARPGSWWYRCQTFVRRNTASSTLAAVILCGITAFSAAFWQQAQQVKQERDIARLQRDKALAITEFVTNMLGRADPVEAQGAEPKVRDVLDEASNQLAEQSDHALSQQPEVAAAVHRIIGRTYHSLGLLTAARQHLEQARQLALQYNFTETEVYWQILTNLSYIYQDQFKNDQVLELRYQALKLAEQLYGNDHKLTLGSIGNLAAAYMEAGELEKSEQMWLRLYQDRIRVLGEDHRDNINSLANLGVINHWLGRYQQAEHYYKRCFDMAERQLGRRHPTTLTCMSTLGSIYESSGQYQKAEPVITGHIELATEVLGELHPATLRSKHNLADSYRGLGRYAEADVLFRQVLAQRAEVLGSDNIETLQSQMKLARLLRLQQQFSEAEQLVLDAYNKQQKQLGEGHPSTLITAQVLADTYLAQQKTDAALQLYQQIVMLHGEKNADHPDIVDTWAGIARAYLLQGNPQQASAALERADRIIALHPQKKSSNVQQARLALQQQDTAN</sequence>
<dbReference type="SMART" id="SM00028">
    <property type="entry name" value="TPR"/>
    <property type="match status" value="7"/>
</dbReference>
<dbReference type="InterPro" id="IPR011009">
    <property type="entry name" value="Kinase-like_dom_sf"/>
</dbReference>
<dbReference type="Pfam" id="PF00069">
    <property type="entry name" value="Pkinase"/>
    <property type="match status" value="1"/>
</dbReference>
<dbReference type="PROSITE" id="PS00107">
    <property type="entry name" value="PROTEIN_KINASE_ATP"/>
    <property type="match status" value="1"/>
</dbReference>
<evidence type="ECO:0000256" key="3">
    <source>
        <dbReference type="PROSITE-ProRule" id="PRU10141"/>
    </source>
</evidence>
<dbReference type="EMBL" id="OBEB01000010">
    <property type="protein sequence ID" value="SNY60410.1"/>
    <property type="molecule type" value="Genomic_DNA"/>
</dbReference>
<keyword evidence="5" id="KW-0808">Transferase</keyword>
<reference evidence="6" key="1">
    <citation type="submission" date="2017-09" db="EMBL/GenBank/DDBJ databases">
        <authorList>
            <person name="Varghese N."/>
            <person name="Submissions S."/>
        </authorList>
    </citation>
    <scope>NUCLEOTIDE SEQUENCE [LARGE SCALE GENOMIC DNA]</scope>
    <source>
        <strain evidence="6">CGMCC 1.12461</strain>
    </source>
</reference>
<dbReference type="InterPro" id="IPR011990">
    <property type="entry name" value="TPR-like_helical_dom_sf"/>
</dbReference>
<dbReference type="Pfam" id="PF13424">
    <property type="entry name" value="TPR_12"/>
    <property type="match status" value="2"/>
</dbReference>
<name>A0A285JJ95_9GAMM</name>
<evidence type="ECO:0000259" key="4">
    <source>
        <dbReference type="PROSITE" id="PS50011"/>
    </source>
</evidence>
<keyword evidence="5" id="KW-0723">Serine/threonine-protein kinase</keyword>
<dbReference type="SUPFAM" id="SSF48452">
    <property type="entry name" value="TPR-like"/>
    <property type="match status" value="3"/>
</dbReference>
<dbReference type="Gene3D" id="1.10.510.10">
    <property type="entry name" value="Transferase(Phosphotransferase) domain 1"/>
    <property type="match status" value="1"/>
</dbReference>